<accession>A0AAV2FT33</accession>
<feature type="region of interest" description="Disordered" evidence="1">
    <location>
        <begin position="38"/>
        <end position="70"/>
    </location>
</feature>
<feature type="compositionally biased region" description="Low complexity" evidence="1">
    <location>
        <begin position="46"/>
        <end position="70"/>
    </location>
</feature>
<proteinExistence type="predicted"/>
<evidence type="ECO:0000313" key="3">
    <source>
        <dbReference type="Proteomes" id="UP001497516"/>
    </source>
</evidence>
<keyword evidence="3" id="KW-1185">Reference proteome</keyword>
<dbReference type="AlphaFoldDB" id="A0AAV2FT33"/>
<gene>
    <name evidence="2" type="ORF">LTRI10_LOCUS40710</name>
</gene>
<evidence type="ECO:0000256" key="1">
    <source>
        <dbReference type="SAM" id="MobiDB-lite"/>
    </source>
</evidence>
<organism evidence="2 3">
    <name type="scientific">Linum trigynum</name>
    <dbReference type="NCBI Taxonomy" id="586398"/>
    <lineage>
        <taxon>Eukaryota</taxon>
        <taxon>Viridiplantae</taxon>
        <taxon>Streptophyta</taxon>
        <taxon>Embryophyta</taxon>
        <taxon>Tracheophyta</taxon>
        <taxon>Spermatophyta</taxon>
        <taxon>Magnoliopsida</taxon>
        <taxon>eudicotyledons</taxon>
        <taxon>Gunneridae</taxon>
        <taxon>Pentapetalae</taxon>
        <taxon>rosids</taxon>
        <taxon>fabids</taxon>
        <taxon>Malpighiales</taxon>
        <taxon>Linaceae</taxon>
        <taxon>Linum</taxon>
    </lineage>
</organism>
<sequence>MLILFTWANLPANLRSESSPALVPAALPQIPPHANPISISSTLQFSPPNSSLLKSPPTSSLSQSPHLSLPLPQWRDNLVDLPKSDSTLEISIRQLK</sequence>
<name>A0AAV2FT33_9ROSI</name>
<reference evidence="2 3" key="1">
    <citation type="submission" date="2024-04" db="EMBL/GenBank/DDBJ databases">
        <authorList>
            <person name="Fracassetti M."/>
        </authorList>
    </citation>
    <scope>NUCLEOTIDE SEQUENCE [LARGE SCALE GENOMIC DNA]</scope>
</reference>
<protein>
    <submittedName>
        <fullName evidence="2">Uncharacterized protein</fullName>
    </submittedName>
</protein>
<evidence type="ECO:0000313" key="2">
    <source>
        <dbReference type="EMBL" id="CAL1400595.1"/>
    </source>
</evidence>
<dbReference type="EMBL" id="OZ034820">
    <property type="protein sequence ID" value="CAL1400595.1"/>
    <property type="molecule type" value="Genomic_DNA"/>
</dbReference>
<dbReference type="Proteomes" id="UP001497516">
    <property type="component" value="Chromosome 7"/>
</dbReference>